<evidence type="ECO:0000313" key="3">
    <source>
        <dbReference type="Proteomes" id="UP000053989"/>
    </source>
</evidence>
<accession>A0A0C3A3A4</accession>
<feature type="region of interest" description="Disordered" evidence="1">
    <location>
        <begin position="72"/>
        <end position="103"/>
    </location>
</feature>
<keyword evidence="3" id="KW-1185">Reference proteome</keyword>
<protein>
    <submittedName>
        <fullName evidence="2">Uncharacterized protein</fullName>
    </submittedName>
</protein>
<gene>
    <name evidence="2" type="ORF">SCLCIDRAFT_1209496</name>
</gene>
<proteinExistence type="predicted"/>
<feature type="region of interest" description="Disordered" evidence="1">
    <location>
        <begin position="205"/>
        <end position="267"/>
    </location>
</feature>
<dbReference type="HOGENOM" id="CLU_831874_0_0_1"/>
<dbReference type="Proteomes" id="UP000053989">
    <property type="component" value="Unassembled WGS sequence"/>
</dbReference>
<sequence length="350" mass="38140">MNIDVDWCLSCERKIDGLSPTTGPYCSPECLSYAQPASSSRLLATTQCPHDAHRIHQWAKAIPAYEPAGAPAFPFAEGTPSAPVSPSDARPSRPHSHRQPTPKLIERTAVSTPLPTLCVSSPAQVRPIYPSRTSSRTYSQAKTNTTGTISEASTSLTSLLSEPMVVTPDEDCSFGAGISALVRSWVHRDGERSVVAREVYVEKPQDYFSSPPPRARRPSSRLSSEKAKSTLSPPSPPVPQRKPRAKNLPRTYERASTPTETHTPTPVIFPSSRAVELDWDEDAESPEIIIAPRAQYHPAYRTKSVLPRDDAHWARSPSPASSVSSTGSSILLMAPKRWDSVRGRLTTSIA</sequence>
<dbReference type="EMBL" id="KN822010">
    <property type="protein sequence ID" value="KIM68108.1"/>
    <property type="molecule type" value="Genomic_DNA"/>
</dbReference>
<feature type="compositionally biased region" description="Polar residues" evidence="1">
    <location>
        <begin position="254"/>
        <end position="264"/>
    </location>
</feature>
<feature type="region of interest" description="Disordered" evidence="1">
    <location>
        <begin position="129"/>
        <end position="149"/>
    </location>
</feature>
<organism evidence="2 3">
    <name type="scientific">Scleroderma citrinum Foug A</name>
    <dbReference type="NCBI Taxonomy" id="1036808"/>
    <lineage>
        <taxon>Eukaryota</taxon>
        <taxon>Fungi</taxon>
        <taxon>Dikarya</taxon>
        <taxon>Basidiomycota</taxon>
        <taxon>Agaricomycotina</taxon>
        <taxon>Agaricomycetes</taxon>
        <taxon>Agaricomycetidae</taxon>
        <taxon>Boletales</taxon>
        <taxon>Sclerodermatineae</taxon>
        <taxon>Sclerodermataceae</taxon>
        <taxon>Scleroderma</taxon>
    </lineage>
</organism>
<dbReference type="OrthoDB" id="2210012at2759"/>
<dbReference type="InParanoid" id="A0A0C3A3A4"/>
<feature type="compositionally biased region" description="Polar residues" evidence="1">
    <location>
        <begin position="131"/>
        <end position="149"/>
    </location>
</feature>
<evidence type="ECO:0000256" key="1">
    <source>
        <dbReference type="SAM" id="MobiDB-lite"/>
    </source>
</evidence>
<evidence type="ECO:0000313" key="2">
    <source>
        <dbReference type="EMBL" id="KIM68108.1"/>
    </source>
</evidence>
<reference evidence="2 3" key="1">
    <citation type="submission" date="2014-04" db="EMBL/GenBank/DDBJ databases">
        <authorList>
            <consortium name="DOE Joint Genome Institute"/>
            <person name="Kuo A."/>
            <person name="Kohler A."/>
            <person name="Nagy L.G."/>
            <person name="Floudas D."/>
            <person name="Copeland A."/>
            <person name="Barry K.W."/>
            <person name="Cichocki N."/>
            <person name="Veneault-Fourrey C."/>
            <person name="LaButti K."/>
            <person name="Lindquist E.A."/>
            <person name="Lipzen A."/>
            <person name="Lundell T."/>
            <person name="Morin E."/>
            <person name="Murat C."/>
            <person name="Sun H."/>
            <person name="Tunlid A."/>
            <person name="Henrissat B."/>
            <person name="Grigoriev I.V."/>
            <person name="Hibbett D.S."/>
            <person name="Martin F."/>
            <person name="Nordberg H.P."/>
            <person name="Cantor M.N."/>
            <person name="Hua S.X."/>
        </authorList>
    </citation>
    <scope>NUCLEOTIDE SEQUENCE [LARGE SCALE GENOMIC DNA]</scope>
    <source>
        <strain evidence="2 3">Foug A</strain>
    </source>
</reference>
<reference evidence="3" key="2">
    <citation type="submission" date="2015-01" db="EMBL/GenBank/DDBJ databases">
        <title>Evolutionary Origins and Diversification of the Mycorrhizal Mutualists.</title>
        <authorList>
            <consortium name="DOE Joint Genome Institute"/>
            <consortium name="Mycorrhizal Genomics Consortium"/>
            <person name="Kohler A."/>
            <person name="Kuo A."/>
            <person name="Nagy L.G."/>
            <person name="Floudas D."/>
            <person name="Copeland A."/>
            <person name="Barry K.W."/>
            <person name="Cichocki N."/>
            <person name="Veneault-Fourrey C."/>
            <person name="LaButti K."/>
            <person name="Lindquist E.A."/>
            <person name="Lipzen A."/>
            <person name="Lundell T."/>
            <person name="Morin E."/>
            <person name="Murat C."/>
            <person name="Riley R."/>
            <person name="Ohm R."/>
            <person name="Sun H."/>
            <person name="Tunlid A."/>
            <person name="Henrissat B."/>
            <person name="Grigoriev I.V."/>
            <person name="Hibbett D.S."/>
            <person name="Martin F."/>
        </authorList>
    </citation>
    <scope>NUCLEOTIDE SEQUENCE [LARGE SCALE GENOMIC DNA]</scope>
    <source>
        <strain evidence="3">Foug A</strain>
    </source>
</reference>
<name>A0A0C3A3A4_9AGAM</name>
<dbReference type="AlphaFoldDB" id="A0A0C3A3A4"/>